<dbReference type="GO" id="GO:0000287">
    <property type="term" value="F:magnesium ion binding"/>
    <property type="evidence" value="ECO:0007669"/>
    <property type="project" value="UniProtKB-UniRule"/>
</dbReference>
<keyword evidence="4 5" id="KW-0378">Hydrolase</keyword>
<dbReference type="GO" id="GO:0090729">
    <property type="term" value="F:toxin activity"/>
    <property type="evidence" value="ECO:0007669"/>
    <property type="project" value="UniProtKB-KW"/>
</dbReference>
<feature type="binding site" evidence="5">
    <location>
        <position position="5"/>
    </location>
    <ligand>
        <name>Mg(2+)</name>
        <dbReference type="ChEBI" id="CHEBI:18420"/>
    </ligand>
</feature>
<dbReference type="InterPro" id="IPR002716">
    <property type="entry name" value="PIN_dom"/>
</dbReference>
<organism evidence="7 8">
    <name type="scientific">Methylotuvimicrobium buryatense</name>
    <name type="common">Methylomicrobium buryatense</name>
    <dbReference type="NCBI Taxonomy" id="95641"/>
    <lineage>
        <taxon>Bacteria</taxon>
        <taxon>Pseudomonadati</taxon>
        <taxon>Pseudomonadota</taxon>
        <taxon>Gammaproteobacteria</taxon>
        <taxon>Methylococcales</taxon>
        <taxon>Methylococcaceae</taxon>
        <taxon>Methylotuvimicrobium</taxon>
    </lineage>
</organism>
<reference evidence="8" key="1">
    <citation type="journal article" date="2019" name="J. Bacteriol.">
        <title>A Mutagenic Screen Identifies a TonB-Dependent Receptor Required for the Lanthanide Metal Switch in the Type I Methanotroph 'Methylotuvimicrobium buryatense' 5GB1C.</title>
        <authorList>
            <person name="Groom J.D."/>
            <person name="Ford S.M."/>
            <person name="Pesesky M.W."/>
            <person name="Lidstrom M.E."/>
        </authorList>
    </citation>
    <scope>NUCLEOTIDE SEQUENCE [LARGE SCALE GENOMIC DNA]</scope>
    <source>
        <strain evidence="8">5GB1C</strain>
    </source>
</reference>
<dbReference type="InterPro" id="IPR006226">
    <property type="entry name" value="Mtu_PIN"/>
</dbReference>
<sequence length="146" mass="16415">MYLLDVNILVSAHREDVAHHAAYQAWLESLLNGSGNFGYSELVLSGFLRVVTHPRIFEEPSPLSSALMFTQQIRDAQNSVCIAPGAKHWAIFTQCLESLNACGNDVADSYHAALAMEWRCEWVSADKGFKRFKGLKWRHPATLFDC</sequence>
<feature type="domain" description="PIN" evidence="6">
    <location>
        <begin position="2"/>
        <end position="133"/>
    </location>
</feature>
<evidence type="ECO:0000256" key="1">
    <source>
        <dbReference type="ARBA" id="ARBA00022649"/>
    </source>
</evidence>
<dbReference type="Gene3D" id="3.40.50.1010">
    <property type="entry name" value="5'-nuclease"/>
    <property type="match status" value="1"/>
</dbReference>
<keyword evidence="5" id="KW-0460">Magnesium</keyword>
<keyword evidence="1 5" id="KW-1277">Toxin-antitoxin system</keyword>
<dbReference type="AlphaFoldDB" id="A0A4P9UTR3"/>
<comment type="similarity">
    <text evidence="5">Belongs to the PINc/VapC protein family.</text>
</comment>
<dbReference type="Pfam" id="PF01850">
    <property type="entry name" value="PIN"/>
    <property type="match status" value="1"/>
</dbReference>
<evidence type="ECO:0000256" key="2">
    <source>
        <dbReference type="ARBA" id="ARBA00022722"/>
    </source>
</evidence>
<dbReference type="GO" id="GO:0045926">
    <property type="term" value="P:negative regulation of growth"/>
    <property type="evidence" value="ECO:0007669"/>
    <property type="project" value="UniProtKB-ARBA"/>
</dbReference>
<evidence type="ECO:0000256" key="3">
    <source>
        <dbReference type="ARBA" id="ARBA00022723"/>
    </source>
</evidence>
<dbReference type="NCBIfam" id="TIGR00028">
    <property type="entry name" value="Mtu_PIN_fam"/>
    <property type="match status" value="1"/>
</dbReference>
<comment type="cofactor">
    <cofactor evidence="5">
        <name>Mg(2+)</name>
        <dbReference type="ChEBI" id="CHEBI:18420"/>
    </cofactor>
</comment>
<dbReference type="GO" id="GO:0004540">
    <property type="term" value="F:RNA nuclease activity"/>
    <property type="evidence" value="ECO:0007669"/>
    <property type="project" value="InterPro"/>
</dbReference>
<dbReference type="SUPFAM" id="SSF88723">
    <property type="entry name" value="PIN domain-like"/>
    <property type="match status" value="1"/>
</dbReference>
<dbReference type="HAMAP" id="MF_00265">
    <property type="entry name" value="VapC_Nob1"/>
    <property type="match status" value="1"/>
</dbReference>
<feature type="binding site" evidence="5">
    <location>
        <position position="108"/>
    </location>
    <ligand>
        <name>Mg(2+)</name>
        <dbReference type="ChEBI" id="CHEBI:18420"/>
    </ligand>
</feature>
<dbReference type="OrthoDB" id="9792015at2"/>
<dbReference type="KEGG" id="mbur:EQU24_18405"/>
<evidence type="ECO:0000313" key="8">
    <source>
        <dbReference type="Proteomes" id="UP000305881"/>
    </source>
</evidence>
<comment type="function">
    <text evidence="5">Toxic component of a toxin-antitoxin (TA) system. An RNase.</text>
</comment>
<dbReference type="InterPro" id="IPR022907">
    <property type="entry name" value="VapC_family"/>
</dbReference>
<keyword evidence="2 5" id="KW-0540">Nuclease</keyword>
<dbReference type="GO" id="GO:0016788">
    <property type="term" value="F:hydrolase activity, acting on ester bonds"/>
    <property type="evidence" value="ECO:0007669"/>
    <property type="project" value="InterPro"/>
</dbReference>
<dbReference type="EC" id="3.1.-.-" evidence="5"/>
<evidence type="ECO:0000313" key="7">
    <source>
        <dbReference type="EMBL" id="QCW83993.1"/>
    </source>
</evidence>
<dbReference type="STRING" id="675511.GCA_000341735_03763"/>
<dbReference type="EMBL" id="CP035467">
    <property type="protein sequence ID" value="QCW83993.1"/>
    <property type="molecule type" value="Genomic_DNA"/>
</dbReference>
<dbReference type="RefSeq" id="WP_017842153.1">
    <property type="nucleotide sequence ID" value="NZ_CP035467.1"/>
</dbReference>
<dbReference type="InterPro" id="IPR029060">
    <property type="entry name" value="PIN-like_dom_sf"/>
</dbReference>
<keyword evidence="5" id="KW-0800">Toxin</keyword>
<dbReference type="Proteomes" id="UP000305881">
    <property type="component" value="Chromosome"/>
</dbReference>
<protein>
    <recommendedName>
        <fullName evidence="5">Ribonuclease VapC</fullName>
        <shortName evidence="5">RNase VapC</shortName>
        <ecNumber evidence="5">3.1.-.-</ecNumber>
    </recommendedName>
    <alternativeName>
        <fullName evidence="5">Toxin VapC</fullName>
    </alternativeName>
</protein>
<dbReference type="CDD" id="cd18678">
    <property type="entry name" value="PIN_MtVapC25_VapC33-like"/>
    <property type="match status" value="1"/>
</dbReference>
<proteinExistence type="inferred from homology"/>
<evidence type="ECO:0000259" key="6">
    <source>
        <dbReference type="Pfam" id="PF01850"/>
    </source>
</evidence>
<name>A0A4P9UTR3_METBY</name>
<accession>A0A4P9UTR3</accession>
<evidence type="ECO:0000256" key="5">
    <source>
        <dbReference type="HAMAP-Rule" id="MF_00265"/>
    </source>
</evidence>
<gene>
    <name evidence="5" type="primary">vapC</name>
    <name evidence="7" type="ORF">EQU24_18405</name>
</gene>
<keyword evidence="3 5" id="KW-0479">Metal-binding</keyword>
<evidence type="ECO:0000256" key="4">
    <source>
        <dbReference type="ARBA" id="ARBA00022801"/>
    </source>
</evidence>
<keyword evidence="8" id="KW-1185">Reference proteome</keyword>